<dbReference type="InterPro" id="IPR041978">
    <property type="entry name" value="KOW_Spt5_5"/>
</dbReference>
<feature type="compositionally biased region" description="Polar residues" evidence="1">
    <location>
        <begin position="580"/>
        <end position="590"/>
    </location>
</feature>
<dbReference type="OrthoDB" id="28901at2759"/>
<feature type="region of interest" description="Disordered" evidence="1">
    <location>
        <begin position="1034"/>
        <end position="1119"/>
    </location>
</feature>
<feature type="region of interest" description="Disordered" evidence="1">
    <location>
        <begin position="849"/>
        <end position="941"/>
    </location>
</feature>
<sequence length="1377" mass="148147">MSSASFATLAYEALVLGINENYKHTIIQLIACAFVFLVFMWCMIENESKTDIAAGAENTNSSDRDDSNTKSTQTTSSYVSTETQADLPPPPSIARYIDAETQTRTWSAPAAGAPDSYMTRRRIRDYKPLRDVHEEWGLEMKLWSKKSGQRTDEVAIIQTTKVIEHEVTETSVTAEQDIAQRIEVAQQDVAQPSMAVEQESTEPQTREPTSPVVADSFSGDTDHDEVEVVWGYDEDATVSAVTEKVIAILASDNADTFGAVDEAAGLGSTANEVVEHIPASGPSEMNASEREVFCDSDDDGDSSGPFALDLEASTGEVLPVHVEDPDTVSSQQPETSRHDDIASGSPVAPSVYQNDSDDMTSTPYGLVSSQIEDAVDNNAMQSIQEAENDVLGSVIPQQPAPSQSETFVAVGVKGPATEVLNAMEGLEASAARPVSAPEQPLATTPDGDAMAVQLVQPEDKVTEDTATRPVPVPEQALATKLDGDAMDIQLDQPEDEAMQEDASRLAGTVAPVGRNNATPSISTQSAHSSVDPMDWTNSLDGYLSLVAKTKRPSPAIVSNLPAQSRSSVDISKPNMALAVSSASTQQQPDNARSVPAITKPPTPLSTKVRKTGQKIDQFRLSRSNNKPPVFTSNPGHSSRIGPSYQVLPSANPTPPVHVRAGRTKNPLDAFSTSNPAVATSAGLSSHKSSATPAVTPAASRPAAQGHLSNTTSHANIGSTSMYSTPIRSTEELSGGIGHPHSSAALPAMASLDQQQSNSINGPSDFMPPAKAKGPNGAPVAPPQRPGIDRLIRKTVKITKGPYKGHRGTVKDTTIREARVELESKNKTVNIDKGQLSVIDLNTDSSTPYYTWASGQRDTGGAPPRMQAGQGFPSSRVPDGGVEPSTPATHSSAQPTTPQFSSQELASNVTSDVATNTFPAPDSNAFEASTEAKRPVPAPRHVDKTDQIFNNIQQDFAEQFKSDEPVSEEAAPQTTTSDASASSENEVVDNQPEAADDPIDEPITQDQIDAGVRAAEEASERLKQVAVDYWKGYENAISPQPDEDPQPNTTLGKRASRDDDETEDNDKRSKGKQVAQGNAPTGAPSNGARLGVVMTFSDHEVESAGQRSATDGRATFPNAGDQKSEMEWAALRTFYGPVWQRCKKQFHAYNITAFDPRGIMEVDARLRRPLDGSTWNWNSAMIQNLVSCAFILCKLAEEKPLLDMAKKAYARLVELEDSVCDSMSKLYSCMAAYAAGDEAAKDEVSWSILEIEDYERICDEMSDISDGCDVLPEDLAADDANGDYMGDLAAGDANGDYMEDDGDTDSTLSDRSDEVRANELEAEEARKQEQEQLNAPFKSETERDDYLRKALPEGLYAINAKLRRSMRFTWVWVKKCTL</sequence>
<feature type="domain" description="Spt5 KOW" evidence="2">
    <location>
        <begin position="790"/>
        <end position="835"/>
    </location>
</feature>
<reference evidence="3 4" key="1">
    <citation type="submission" date="2015-06" db="EMBL/GenBank/DDBJ databases">
        <title>Draft genome of the ant-associated black yeast Phialophora attae CBS 131958.</title>
        <authorList>
            <person name="Moreno L.F."/>
            <person name="Stielow B.J."/>
            <person name="de Hoog S."/>
            <person name="Vicente V.A."/>
            <person name="Weiss V.A."/>
            <person name="de Vries M."/>
            <person name="Cruz L.M."/>
            <person name="Souza E.M."/>
        </authorList>
    </citation>
    <scope>NUCLEOTIDE SEQUENCE [LARGE SCALE GENOMIC DNA]</scope>
    <source>
        <strain evidence="3 4">CBS 131958</strain>
    </source>
</reference>
<dbReference type="RefSeq" id="XP_017997969.1">
    <property type="nucleotide sequence ID" value="XM_018143238.1"/>
</dbReference>
<feature type="compositionally biased region" description="Polar residues" evidence="1">
    <location>
        <begin position="515"/>
        <end position="528"/>
    </location>
</feature>
<feature type="region of interest" description="Disordered" evidence="1">
    <location>
        <begin position="188"/>
        <end position="219"/>
    </location>
</feature>
<feature type="compositionally biased region" description="Polar residues" evidence="1">
    <location>
        <begin position="751"/>
        <end position="761"/>
    </location>
</feature>
<feature type="region of interest" description="Disordered" evidence="1">
    <location>
        <begin position="955"/>
        <end position="1018"/>
    </location>
</feature>
<feature type="compositionally biased region" description="Basic and acidic residues" evidence="1">
    <location>
        <begin position="1307"/>
        <end position="1329"/>
    </location>
</feature>
<feature type="compositionally biased region" description="Polar residues" evidence="1">
    <location>
        <begin position="69"/>
        <end position="84"/>
    </location>
</feature>
<keyword evidence="4" id="KW-1185">Reference proteome</keyword>
<evidence type="ECO:0000313" key="4">
    <source>
        <dbReference type="Proteomes" id="UP000038010"/>
    </source>
</evidence>
<dbReference type="CDD" id="cd06085">
    <property type="entry name" value="KOW_Spt5_5"/>
    <property type="match status" value="1"/>
</dbReference>
<feature type="region of interest" description="Disordered" evidence="1">
    <location>
        <begin position="56"/>
        <end position="92"/>
    </location>
</feature>
<evidence type="ECO:0000313" key="3">
    <source>
        <dbReference type="EMBL" id="KPI38006.1"/>
    </source>
</evidence>
<feature type="region of interest" description="Disordered" evidence="1">
    <location>
        <begin position="460"/>
        <end position="484"/>
    </location>
</feature>
<keyword evidence="3" id="KW-0648">Protein biosynthesis</keyword>
<dbReference type="EMBL" id="LFJN01000021">
    <property type="protein sequence ID" value="KPI38006.1"/>
    <property type="molecule type" value="Genomic_DNA"/>
</dbReference>
<feature type="region of interest" description="Disordered" evidence="1">
    <location>
        <begin position="1290"/>
        <end position="1341"/>
    </location>
</feature>
<comment type="caution">
    <text evidence="3">The sequence shown here is derived from an EMBL/GenBank/DDBJ whole genome shotgun (WGS) entry which is preliminary data.</text>
</comment>
<evidence type="ECO:0000256" key="1">
    <source>
        <dbReference type="SAM" id="MobiDB-lite"/>
    </source>
</evidence>
<dbReference type="GeneID" id="28735118"/>
<dbReference type="GO" id="GO:0003746">
    <property type="term" value="F:translation elongation factor activity"/>
    <property type="evidence" value="ECO:0007669"/>
    <property type="project" value="UniProtKB-KW"/>
</dbReference>
<feature type="compositionally biased region" description="Polar residues" evidence="1">
    <location>
        <begin position="351"/>
        <end position="365"/>
    </location>
</feature>
<feature type="region of interest" description="Disordered" evidence="1">
    <location>
        <begin position="751"/>
        <end position="785"/>
    </location>
</feature>
<keyword evidence="3" id="KW-0251">Elongation factor</keyword>
<gene>
    <name evidence="3" type="ORF">AB675_3207</name>
</gene>
<feature type="region of interest" description="Disordered" evidence="1">
    <location>
        <begin position="509"/>
        <end position="533"/>
    </location>
</feature>
<dbReference type="STRING" id="1664694.A0A0N1H181"/>
<feature type="compositionally biased region" description="Basic and acidic residues" evidence="1">
    <location>
        <begin position="929"/>
        <end position="941"/>
    </location>
</feature>
<feature type="compositionally biased region" description="Low complexity" evidence="1">
    <location>
        <begin position="688"/>
        <end position="703"/>
    </location>
</feature>
<dbReference type="Pfam" id="PF23290">
    <property type="entry name" value="KOW5_SPT5"/>
    <property type="match status" value="1"/>
</dbReference>
<feature type="compositionally biased region" description="Polar residues" evidence="1">
    <location>
        <begin position="670"/>
        <end position="687"/>
    </location>
</feature>
<feature type="compositionally biased region" description="Polar residues" evidence="1">
    <location>
        <begin position="885"/>
        <end position="917"/>
    </location>
</feature>
<feature type="region of interest" description="Disordered" evidence="1">
    <location>
        <begin position="317"/>
        <end position="365"/>
    </location>
</feature>
<dbReference type="InterPro" id="IPR014722">
    <property type="entry name" value="Rib_uL2_dom2"/>
</dbReference>
<feature type="compositionally biased region" description="Polar residues" evidence="1">
    <location>
        <begin position="706"/>
        <end position="721"/>
    </location>
</feature>
<feature type="compositionally biased region" description="Polar residues" evidence="1">
    <location>
        <begin position="971"/>
        <end position="984"/>
    </location>
</feature>
<evidence type="ECO:0000259" key="2">
    <source>
        <dbReference type="Pfam" id="PF23290"/>
    </source>
</evidence>
<protein>
    <submittedName>
        <fullName evidence="3">Transcription elongation factor spt5</fullName>
    </submittedName>
</protein>
<feature type="region of interest" description="Disordered" evidence="1">
    <location>
        <begin position="669"/>
        <end position="721"/>
    </location>
</feature>
<dbReference type="Proteomes" id="UP000038010">
    <property type="component" value="Unassembled WGS sequence"/>
</dbReference>
<feature type="region of interest" description="Disordered" evidence="1">
    <location>
        <begin position="577"/>
        <end position="612"/>
    </location>
</feature>
<organism evidence="3 4">
    <name type="scientific">Cyphellophora attinorum</name>
    <dbReference type="NCBI Taxonomy" id="1664694"/>
    <lineage>
        <taxon>Eukaryota</taxon>
        <taxon>Fungi</taxon>
        <taxon>Dikarya</taxon>
        <taxon>Ascomycota</taxon>
        <taxon>Pezizomycotina</taxon>
        <taxon>Eurotiomycetes</taxon>
        <taxon>Chaetothyriomycetidae</taxon>
        <taxon>Chaetothyriales</taxon>
        <taxon>Cyphellophoraceae</taxon>
        <taxon>Cyphellophora</taxon>
    </lineage>
</organism>
<name>A0A0N1H181_9EURO</name>
<dbReference type="Gene3D" id="2.30.30.30">
    <property type="match status" value="1"/>
</dbReference>
<accession>A0A0N1H181</accession>
<proteinExistence type="predicted"/>
<feature type="compositionally biased region" description="Low complexity" evidence="1">
    <location>
        <begin position="767"/>
        <end position="778"/>
    </location>
</feature>
<dbReference type="VEuPathDB" id="FungiDB:AB675_3207"/>